<dbReference type="SUPFAM" id="SSF53613">
    <property type="entry name" value="Ribokinase-like"/>
    <property type="match status" value="1"/>
</dbReference>
<dbReference type="RefSeq" id="WP_043549200.1">
    <property type="nucleotide sequence ID" value="NZ_LHZZ01000645.1"/>
</dbReference>
<dbReference type="PROSITE" id="PS00584">
    <property type="entry name" value="PFKB_KINASES_2"/>
    <property type="match status" value="1"/>
</dbReference>
<name>A0A087PYA7_9PROT</name>
<evidence type="ECO:0000259" key="4">
    <source>
        <dbReference type="Pfam" id="PF00294"/>
    </source>
</evidence>
<dbReference type="Proteomes" id="UP000075538">
    <property type="component" value="Unassembled WGS sequence"/>
</dbReference>
<dbReference type="InterPro" id="IPR011611">
    <property type="entry name" value="PfkB_dom"/>
</dbReference>
<dbReference type="Gene3D" id="3.40.1190.20">
    <property type="match status" value="1"/>
</dbReference>
<keyword evidence="3 5" id="KW-0418">Kinase</keyword>
<evidence type="ECO:0000256" key="2">
    <source>
        <dbReference type="ARBA" id="ARBA00022679"/>
    </source>
</evidence>
<dbReference type="AlphaFoldDB" id="A0A087PYA7"/>
<dbReference type="PANTHER" id="PTHR43320">
    <property type="entry name" value="SUGAR KINASE"/>
    <property type="match status" value="1"/>
</dbReference>
<dbReference type="GO" id="GO:0016301">
    <property type="term" value="F:kinase activity"/>
    <property type="evidence" value="ECO:0007669"/>
    <property type="project" value="UniProtKB-KW"/>
</dbReference>
<dbReference type="InterPro" id="IPR002173">
    <property type="entry name" value="Carboh/pur_kinase_PfkB_CS"/>
</dbReference>
<evidence type="ECO:0000313" key="5">
    <source>
        <dbReference type="EMBL" id="KXV73659.1"/>
    </source>
</evidence>
<dbReference type="InterPro" id="IPR052700">
    <property type="entry name" value="Carb_kinase_PfkB-like"/>
</dbReference>
<organism evidence="5 6">
    <name type="scientific">Acetobacter malorum</name>
    <dbReference type="NCBI Taxonomy" id="178901"/>
    <lineage>
        <taxon>Bacteria</taxon>
        <taxon>Pseudomonadati</taxon>
        <taxon>Pseudomonadota</taxon>
        <taxon>Alphaproteobacteria</taxon>
        <taxon>Acetobacterales</taxon>
        <taxon>Acetobacteraceae</taxon>
        <taxon>Acetobacter</taxon>
    </lineage>
</organism>
<feature type="domain" description="Carbohydrate kinase PfkB" evidence="4">
    <location>
        <begin position="48"/>
        <end position="321"/>
    </location>
</feature>
<proteinExistence type="inferred from homology"/>
<reference evidence="5 6" key="1">
    <citation type="submission" date="2015-06" db="EMBL/GenBank/DDBJ databases">
        <title>Improved classification and identification of acetic acid bacteria using matrix-assisted laser desorption/ionization time-of-flight mass spectrometry; Gluconobacter nephelii and Gluconobacter uchimurae are later heterotypic synonyms of Gluconobacter japonicus and Gluconobacter oxydans, respectively.</title>
        <authorList>
            <person name="Li L."/>
            <person name="Cleenwerck I."/>
            <person name="De Vuyst L."/>
            <person name="Vandamme P."/>
        </authorList>
    </citation>
    <scope>NUCLEOTIDE SEQUENCE [LARGE SCALE GENOMIC DNA]</scope>
    <source>
        <strain evidence="5 6">LMG 1604</strain>
    </source>
</reference>
<evidence type="ECO:0000313" key="6">
    <source>
        <dbReference type="Proteomes" id="UP000075538"/>
    </source>
</evidence>
<comment type="caution">
    <text evidence="5">The sequence shown here is derived from an EMBL/GenBank/DDBJ whole genome shotgun (WGS) entry which is preliminary data.</text>
</comment>
<dbReference type="PATRIC" id="fig|178901.10.peg.66"/>
<comment type="similarity">
    <text evidence="1">Belongs to the carbohydrate kinase PfkB family.</text>
</comment>
<dbReference type="InterPro" id="IPR029056">
    <property type="entry name" value="Ribokinase-like"/>
</dbReference>
<dbReference type="CDD" id="cd01168">
    <property type="entry name" value="adenosine_kinase"/>
    <property type="match status" value="1"/>
</dbReference>
<evidence type="ECO:0000256" key="1">
    <source>
        <dbReference type="ARBA" id="ARBA00010688"/>
    </source>
</evidence>
<dbReference type="Pfam" id="PF00294">
    <property type="entry name" value="PfkB"/>
    <property type="match status" value="1"/>
</dbReference>
<protein>
    <submittedName>
        <fullName evidence="5">Carbohydrate kinase</fullName>
    </submittedName>
</protein>
<keyword evidence="2" id="KW-0808">Transferase</keyword>
<dbReference type="EMBL" id="LHZZ01000645">
    <property type="protein sequence ID" value="KXV73659.1"/>
    <property type="molecule type" value="Genomic_DNA"/>
</dbReference>
<dbReference type="PANTHER" id="PTHR43320:SF3">
    <property type="entry name" value="CARBOHYDRATE KINASE PFKB DOMAIN-CONTAINING PROTEIN"/>
    <property type="match status" value="1"/>
</dbReference>
<sequence>MTGSEAKYDILGIGNAITDILATVEPAFLLEQNLTPGSMTLIDAARADSLTENLKVEQVMGGGSAANTCVVAAQFGARVAYLGKVAHDTAGQKFAQDLRDNGITFPSTPLDGHVSENLPTARCVVMVTPDGQRTMATYLGACTHFTPDDVLTDVIASSRIVYLEGYLFDPPHAQEAFRRAATLAHQNGRQVALSLSDPFCVGRHREAFLDLVKGHVDILFANEDEICALYETENFETAARHTLQDTTFAALTRSGLGSVVIHDGQMTTVAPVPTQVVDTTGAGDAYAAGFLAGLTSGRTLPECGRLASVAASEIISHVGARPLANLWQEMGF</sequence>
<gene>
    <name evidence="5" type="ORF">AD953_15170</name>
</gene>
<accession>A0A087PYA7</accession>
<evidence type="ECO:0000256" key="3">
    <source>
        <dbReference type="ARBA" id="ARBA00022777"/>
    </source>
</evidence>